<keyword evidence="1" id="KW-0812">Transmembrane</keyword>
<comment type="caution">
    <text evidence="2">The sequence shown here is derived from an EMBL/GenBank/DDBJ whole genome shotgun (WGS) entry which is preliminary data.</text>
</comment>
<proteinExistence type="predicted"/>
<gene>
    <name evidence="2" type="ORF">I553_7046</name>
</gene>
<reference evidence="2" key="1">
    <citation type="submission" date="2014-01" db="EMBL/GenBank/DDBJ databases">
        <authorList>
            <person name="Brown-Elliot B."/>
            <person name="Wallace R."/>
            <person name="Lenaerts A."/>
            <person name="Ordway D."/>
            <person name="DeGroote M.A."/>
            <person name="Parker T."/>
            <person name="Sizemore C."/>
            <person name="Tallon L.J."/>
            <person name="Sadzewicz L.K."/>
            <person name="Sengamalay N."/>
            <person name="Fraser C.M."/>
            <person name="Hine E."/>
            <person name="Shefchek K.A."/>
            <person name="Das S.P."/>
            <person name="Tettelin H."/>
        </authorList>
    </citation>
    <scope>NUCLEOTIDE SEQUENCE [LARGE SCALE GENOMIC DNA]</scope>
    <source>
        <strain evidence="2">4042</strain>
    </source>
</reference>
<organism evidence="2">
    <name type="scientific">Mycobacterium xenopi 4042</name>
    <dbReference type="NCBI Taxonomy" id="1299334"/>
    <lineage>
        <taxon>Bacteria</taxon>
        <taxon>Bacillati</taxon>
        <taxon>Actinomycetota</taxon>
        <taxon>Actinomycetes</taxon>
        <taxon>Mycobacteriales</taxon>
        <taxon>Mycobacteriaceae</taxon>
        <taxon>Mycobacterium</taxon>
    </lineage>
</organism>
<evidence type="ECO:0000313" key="2">
    <source>
        <dbReference type="EMBL" id="EUA13926.1"/>
    </source>
</evidence>
<name>X7Z4G4_MYCXE</name>
<dbReference type="EMBL" id="JAOB01000081">
    <property type="protein sequence ID" value="EUA13926.1"/>
    <property type="molecule type" value="Genomic_DNA"/>
</dbReference>
<sequence>MTWRGRRSSLLPGRRILVRRAEDIAVTVLFDCPAAFLVATSVIFGSMRSLGVHSRMSHNAMRVCMLNRCGCPVTMR</sequence>
<accession>X7Z4G4</accession>
<keyword evidence="1" id="KW-0472">Membrane</keyword>
<keyword evidence="1" id="KW-1133">Transmembrane helix</keyword>
<protein>
    <submittedName>
        <fullName evidence="2">Uncharacterized protein</fullName>
    </submittedName>
</protein>
<evidence type="ECO:0000256" key="1">
    <source>
        <dbReference type="SAM" id="Phobius"/>
    </source>
</evidence>
<dbReference type="AlphaFoldDB" id="X7Z4G4"/>
<feature type="transmembrane region" description="Helical" evidence="1">
    <location>
        <begin position="24"/>
        <end position="47"/>
    </location>
</feature>